<dbReference type="EMBL" id="JAAAHY010000203">
    <property type="protein sequence ID" value="KAF9965962.1"/>
    <property type="molecule type" value="Genomic_DNA"/>
</dbReference>
<keyword evidence="5" id="KW-0687">Ribonucleoprotein</keyword>
<evidence type="ECO:0000256" key="1">
    <source>
        <dbReference type="ARBA" id="ARBA00004173"/>
    </source>
</evidence>
<dbReference type="GO" id="GO:0003735">
    <property type="term" value="F:structural constituent of ribosome"/>
    <property type="evidence" value="ECO:0007669"/>
    <property type="project" value="InterPro"/>
</dbReference>
<dbReference type="GO" id="GO:0005840">
    <property type="term" value="C:ribosome"/>
    <property type="evidence" value="ECO:0007669"/>
    <property type="project" value="UniProtKB-KW"/>
</dbReference>
<evidence type="ECO:0000256" key="4">
    <source>
        <dbReference type="ARBA" id="ARBA00023128"/>
    </source>
</evidence>
<dbReference type="PANTHER" id="PTHR47037:SF1">
    <property type="entry name" value="LARGE RIBOSOMAL SUBUNIT PROTEIN BL33M"/>
    <property type="match status" value="1"/>
</dbReference>
<organism evidence="7 8">
    <name type="scientific">Mortierella alpina</name>
    <name type="common">Oleaginous fungus</name>
    <name type="synonym">Mortierella renispora</name>
    <dbReference type="NCBI Taxonomy" id="64518"/>
    <lineage>
        <taxon>Eukaryota</taxon>
        <taxon>Fungi</taxon>
        <taxon>Fungi incertae sedis</taxon>
        <taxon>Mucoromycota</taxon>
        <taxon>Mortierellomycotina</taxon>
        <taxon>Mortierellomycetes</taxon>
        <taxon>Mortierellales</taxon>
        <taxon>Mortierellaceae</taxon>
        <taxon>Mortierella</taxon>
    </lineage>
</organism>
<reference evidence="7" key="1">
    <citation type="journal article" date="2020" name="Fungal Divers.">
        <title>Resolving the Mortierellaceae phylogeny through synthesis of multi-gene phylogenetics and phylogenomics.</title>
        <authorList>
            <person name="Vandepol N."/>
            <person name="Liber J."/>
            <person name="Desiro A."/>
            <person name="Na H."/>
            <person name="Kennedy M."/>
            <person name="Barry K."/>
            <person name="Grigoriev I.V."/>
            <person name="Miller A.N."/>
            <person name="O'Donnell K."/>
            <person name="Stajich J.E."/>
            <person name="Bonito G."/>
        </authorList>
    </citation>
    <scope>NUCLEOTIDE SEQUENCE</scope>
    <source>
        <strain evidence="7">CK1249</strain>
    </source>
</reference>
<sequence length="126" mass="13793">MRCPSNIISKASASHIGGDQMLDRKQCNSGPSNTLFPILVPEKHANQFPFLSGGFVHASSVSLSLPSVAKKAKARTIIVKLLSTAGTGFFYTTRRPRTTAKLSFMKFDPRANQNVLFNEAKINRPN</sequence>
<dbReference type="GO" id="GO:1990904">
    <property type="term" value="C:ribonucleoprotein complex"/>
    <property type="evidence" value="ECO:0007669"/>
    <property type="project" value="UniProtKB-KW"/>
</dbReference>
<dbReference type="GO" id="GO:0005739">
    <property type="term" value="C:mitochondrion"/>
    <property type="evidence" value="ECO:0007669"/>
    <property type="project" value="UniProtKB-SubCell"/>
</dbReference>
<evidence type="ECO:0000256" key="3">
    <source>
        <dbReference type="ARBA" id="ARBA00022980"/>
    </source>
</evidence>
<evidence type="ECO:0000256" key="6">
    <source>
        <dbReference type="ARBA" id="ARBA00035275"/>
    </source>
</evidence>
<accession>A0A9P6M533</accession>
<evidence type="ECO:0000313" key="8">
    <source>
        <dbReference type="Proteomes" id="UP000738359"/>
    </source>
</evidence>
<keyword evidence="8" id="KW-1185">Reference proteome</keyword>
<name>A0A9P6M533_MORAP</name>
<dbReference type="SUPFAM" id="SSF57829">
    <property type="entry name" value="Zn-binding ribosomal proteins"/>
    <property type="match status" value="1"/>
</dbReference>
<gene>
    <name evidence="7" type="ORF">BGZ70_003684</name>
</gene>
<dbReference type="InterPro" id="IPR052008">
    <property type="entry name" value="Mitoribosomal_protein_bL33"/>
</dbReference>
<protein>
    <recommendedName>
        <fullName evidence="6">Large ribosomal subunit protein bL33m</fullName>
    </recommendedName>
</protein>
<keyword evidence="4" id="KW-0496">Mitochondrion</keyword>
<evidence type="ECO:0000313" key="7">
    <source>
        <dbReference type="EMBL" id="KAF9965962.1"/>
    </source>
</evidence>
<comment type="similarity">
    <text evidence="2">Belongs to the bacterial ribosomal protein bL33 family.</text>
</comment>
<dbReference type="Gene3D" id="2.20.28.120">
    <property type="entry name" value="Ribosomal protein L33"/>
    <property type="match status" value="1"/>
</dbReference>
<comment type="subcellular location">
    <subcellularLocation>
        <location evidence="1">Mitochondrion</location>
    </subcellularLocation>
</comment>
<dbReference type="InterPro" id="IPR038584">
    <property type="entry name" value="Ribosomal_bL33_sf"/>
</dbReference>
<comment type="caution">
    <text evidence="7">The sequence shown here is derived from an EMBL/GenBank/DDBJ whole genome shotgun (WGS) entry which is preliminary data.</text>
</comment>
<evidence type="ECO:0000256" key="5">
    <source>
        <dbReference type="ARBA" id="ARBA00023274"/>
    </source>
</evidence>
<proteinExistence type="inferred from homology"/>
<dbReference type="Pfam" id="PF00471">
    <property type="entry name" value="Ribosomal_L33"/>
    <property type="match status" value="1"/>
</dbReference>
<evidence type="ECO:0000256" key="2">
    <source>
        <dbReference type="ARBA" id="ARBA00007596"/>
    </source>
</evidence>
<dbReference type="GO" id="GO:0006412">
    <property type="term" value="P:translation"/>
    <property type="evidence" value="ECO:0007669"/>
    <property type="project" value="InterPro"/>
</dbReference>
<dbReference type="InterPro" id="IPR011332">
    <property type="entry name" value="Ribosomal_zn-bd"/>
</dbReference>
<keyword evidence="3" id="KW-0689">Ribosomal protein</keyword>
<dbReference type="Proteomes" id="UP000738359">
    <property type="component" value="Unassembled WGS sequence"/>
</dbReference>
<dbReference type="AlphaFoldDB" id="A0A9P6M533"/>
<dbReference type="InterPro" id="IPR001705">
    <property type="entry name" value="Ribosomal_bL33"/>
</dbReference>
<dbReference type="OrthoDB" id="275534at2759"/>
<dbReference type="PANTHER" id="PTHR47037">
    <property type="entry name" value="39S RIBOSOMAL PROTEIN L33, MITOCHONDRIAL"/>
    <property type="match status" value="1"/>
</dbReference>
<dbReference type="NCBIfam" id="TIGR01023">
    <property type="entry name" value="rpmG_bact"/>
    <property type="match status" value="1"/>
</dbReference>